<name>A0A2U8E5S9_9BACT</name>
<evidence type="ECO:0000313" key="2">
    <source>
        <dbReference type="Proteomes" id="UP000244896"/>
    </source>
</evidence>
<organism evidence="1 2">
    <name type="scientific">Ereboglobus luteus</name>
    <dbReference type="NCBI Taxonomy" id="1796921"/>
    <lineage>
        <taxon>Bacteria</taxon>
        <taxon>Pseudomonadati</taxon>
        <taxon>Verrucomicrobiota</taxon>
        <taxon>Opitutia</taxon>
        <taxon>Opitutales</taxon>
        <taxon>Opitutaceae</taxon>
        <taxon>Ereboglobus</taxon>
    </lineage>
</organism>
<protein>
    <submittedName>
        <fullName evidence="1">Uncharacterized protein</fullName>
    </submittedName>
</protein>
<proteinExistence type="predicted"/>
<sequence>MRLIGLLIYKSLLPKYFYWFFAAHTTEKKPGGKKRGNPRLVNFFIIAHCDSETFLSENNKPSAHRGFAKRA</sequence>
<reference evidence="1 2" key="1">
    <citation type="journal article" date="2018" name="Syst. Appl. Microbiol.">
        <title>Ereboglobus luteus gen. nov. sp. nov. from cockroach guts, and new insights into the oxygen relationship of the genera Opitutus and Didymococcus (Verrucomicrobia: Opitutaceae).</title>
        <authorList>
            <person name="Tegtmeier D."/>
            <person name="Belitz A."/>
            <person name="Radek R."/>
            <person name="Heimerl T."/>
            <person name="Brune A."/>
        </authorList>
    </citation>
    <scope>NUCLEOTIDE SEQUENCE [LARGE SCALE GENOMIC DNA]</scope>
    <source>
        <strain evidence="1 2">Ho45</strain>
    </source>
</reference>
<dbReference type="Proteomes" id="UP000244896">
    <property type="component" value="Chromosome"/>
</dbReference>
<dbReference type="AlphaFoldDB" id="A0A2U8E5S9"/>
<keyword evidence="2" id="KW-1185">Reference proteome</keyword>
<evidence type="ECO:0000313" key="1">
    <source>
        <dbReference type="EMBL" id="AWI09882.1"/>
    </source>
</evidence>
<accession>A0A2U8E5S9</accession>
<dbReference type="KEGG" id="elut:CKA38_12040"/>
<dbReference type="EMBL" id="CP023004">
    <property type="protein sequence ID" value="AWI09882.1"/>
    <property type="molecule type" value="Genomic_DNA"/>
</dbReference>
<gene>
    <name evidence="1" type="ORF">CKA38_12040</name>
</gene>